<comment type="similarity">
    <text evidence="6">Belongs to the DOP1 family.</text>
</comment>
<dbReference type="GO" id="GO:0015031">
    <property type="term" value="P:protein transport"/>
    <property type="evidence" value="ECO:0007669"/>
    <property type="project" value="UniProtKB-KW"/>
</dbReference>
<reference evidence="11 12" key="1">
    <citation type="submission" date="2017-11" db="EMBL/GenBank/DDBJ databases">
        <authorList>
            <person name="Kracher B."/>
        </authorList>
    </citation>
    <scope>NUCLEOTIDE SEQUENCE [LARGE SCALE GENOMIC DNA]</scope>
    <source>
        <strain evidence="11 12">RACE1</strain>
    </source>
</reference>
<feature type="region of interest" description="Disordered" evidence="7">
    <location>
        <begin position="369"/>
        <end position="389"/>
    </location>
</feature>
<dbReference type="InterPro" id="IPR056458">
    <property type="entry name" value="TPR_DOP1_M"/>
</dbReference>
<dbReference type="VEuPathDB" id="FungiDB:BLGHR1_13716"/>
<dbReference type="GO" id="GO:0000139">
    <property type="term" value="C:Golgi membrane"/>
    <property type="evidence" value="ECO:0007669"/>
    <property type="project" value="UniProtKB-SubCell"/>
</dbReference>
<dbReference type="GO" id="GO:0005768">
    <property type="term" value="C:endosome"/>
    <property type="evidence" value="ECO:0007669"/>
    <property type="project" value="TreeGrafter"/>
</dbReference>
<evidence type="ECO:0000259" key="9">
    <source>
        <dbReference type="Pfam" id="PF24597"/>
    </source>
</evidence>
<comment type="subcellular location">
    <subcellularLocation>
        <location evidence="1">Golgi apparatus membrane</location>
        <topology evidence="1">Peripheral membrane protein</topology>
    </subcellularLocation>
</comment>
<keyword evidence="4" id="KW-0333">Golgi apparatus</keyword>
<evidence type="ECO:0000256" key="1">
    <source>
        <dbReference type="ARBA" id="ARBA00004395"/>
    </source>
</evidence>
<dbReference type="PANTHER" id="PTHR14042:SF24">
    <property type="entry name" value="PROTEIN DOPEY-1 HOMOLOG"/>
    <property type="match status" value="1"/>
</dbReference>
<organism evidence="11 12">
    <name type="scientific">Blumeria hordei</name>
    <name type="common">Barley powdery mildew</name>
    <name type="synonym">Blumeria graminis f. sp. hordei</name>
    <dbReference type="NCBI Taxonomy" id="2867405"/>
    <lineage>
        <taxon>Eukaryota</taxon>
        <taxon>Fungi</taxon>
        <taxon>Dikarya</taxon>
        <taxon>Ascomycota</taxon>
        <taxon>Pezizomycotina</taxon>
        <taxon>Leotiomycetes</taxon>
        <taxon>Erysiphales</taxon>
        <taxon>Erysiphaceae</taxon>
        <taxon>Blumeria</taxon>
    </lineage>
</organism>
<feature type="domain" description="DOP1 N-terminal" evidence="8">
    <location>
        <begin position="36"/>
        <end position="365"/>
    </location>
</feature>
<dbReference type="Pfam" id="PF24597">
    <property type="entry name" value="TPR_DOP1_M"/>
    <property type="match status" value="1"/>
</dbReference>
<protein>
    <submittedName>
        <fullName evidence="11">Uncharacterized protein</fullName>
    </submittedName>
</protein>
<evidence type="ECO:0000259" key="10">
    <source>
        <dbReference type="Pfam" id="PF24598"/>
    </source>
</evidence>
<evidence type="ECO:0000256" key="4">
    <source>
        <dbReference type="ARBA" id="ARBA00023034"/>
    </source>
</evidence>
<dbReference type="InterPro" id="IPR040314">
    <property type="entry name" value="DOP1"/>
</dbReference>
<evidence type="ECO:0000313" key="12">
    <source>
        <dbReference type="Proteomes" id="UP000275772"/>
    </source>
</evidence>
<dbReference type="GO" id="GO:0006895">
    <property type="term" value="P:Golgi to endosome transport"/>
    <property type="evidence" value="ECO:0007669"/>
    <property type="project" value="InterPro"/>
</dbReference>
<dbReference type="Pfam" id="PF24598">
    <property type="entry name" value="DOP1_C"/>
    <property type="match status" value="1"/>
</dbReference>
<name>A0A383UUA7_BLUHO</name>
<dbReference type="GO" id="GO:0005802">
    <property type="term" value="C:trans-Golgi network"/>
    <property type="evidence" value="ECO:0007669"/>
    <property type="project" value="TreeGrafter"/>
</dbReference>
<accession>A0A383UUA7</accession>
<evidence type="ECO:0000256" key="7">
    <source>
        <dbReference type="SAM" id="MobiDB-lite"/>
    </source>
</evidence>
<proteinExistence type="inferred from homology"/>
<keyword evidence="3" id="KW-0653">Protein transport</keyword>
<dbReference type="PANTHER" id="PTHR14042">
    <property type="entry name" value="DOPEY-RELATED"/>
    <property type="match status" value="1"/>
</dbReference>
<dbReference type="EMBL" id="UNSH01000046">
    <property type="protein sequence ID" value="SZF02930.1"/>
    <property type="molecule type" value="Genomic_DNA"/>
</dbReference>
<feature type="compositionally biased region" description="Polar residues" evidence="7">
    <location>
        <begin position="377"/>
        <end position="389"/>
    </location>
</feature>
<sequence>MAIEPSVSLESGSGRASPVIRKLRDRLGADDTQNKDKAFRRYASSVERSLSLFETALQEWADYISFLSRLLKSLQSHPPACTQVPSKALVAKRLAQCLNPSLPSGVHQKTLEVYNFIFSMIGKDILSKDLSLYLPGLSSTLSFASLSVRTPFLELIEKYILVIDPRSIRPALKSILLALLPGLEEDTSEEFERTLHLIDCLKIVLRPDSEELEHGHSSGDWFFWQGFFLASITSKNRRVGALAYLTRNLPKLGWIPLREPPGTQKNEVQSKELAKKFNLLSNIVISPEPGLLIRCFAAGLADEQLLTQRGFLDLLVSHLPLHSPVLQKEVKDEDLELLVTAAARIVSRREMNLNRRLWCWLLGSQQSSHEQDGVMDSPSSTGGEPQQAQSSSTHYFEKYGLHPLTNSLLKLIASESTSSVERARPFRICLSLMDKWEIGGLLIPDIFLPIIDSARRYKNQASSKADFAEVLRSASVFFDGVQSSLIWGEIIGLIDLAIGVGKLSALERIEKLALIKFIITHFNVREEEMLIVHAPLTVLTILTMLDSEENKNVQPQDLDISEDVMNLALDLCTELVDLIPERVFQIKSSFLSSPSHEQKNLRNLAPSNTVQIIKNFYSQEQDNLDASPPYSSNEITKLIMTNACAITCRTFSESTPVDDSGIRVQLLVSLLSKVPRFYDLNISDLFSAMAEKLAAPVQLPFLAFTSITSLATILYTSSYITQKNLSELVEPFVRRAWYFMSASNPKYHVETVQSLWQLQAALSLSNREIEAAICTLMVETDLKREYIAQELSPSRSFGVLWTHTLHDIPAHTDRRSSKISRLEHKDDPRFSGVDYFEVMLSRPLFLLLDALADEGAHLFMSVRIWIQNLTGIDKLFYIFVTKLAGFDFLKWRPDDLFDKAESPIIENLIYKSKDDLEQCLYYFKTLSNVMRWSSENIWSILAMKQTPFKIDKIWPRVEMEGETSLLEFIMYACLNAIRGTYDKENPKLWNQVNRFHRASLNVLHQILICPYALSLVNLQLENCLIERLMQSLDEPDPYIQVLLLDVIYAVLKLRNTVRSTPQSSISISDAKHTNSMPLNTQKTHQLQITPENADSSLSPQSFPAKNLVKCLQAGFTASSSRIVLDSWVGFLAKCLPLYADGIFQILIPLVETLCSQIVDTFSSLQKIFRKDVFDIKDTYAPDSTLISLINGLEHVLERGHDRLLQDELNIPHVKSPDQPQGFFGNMVSGVFTSETSQSRSATANHRLTILLIFQDAVKICFMIWSWKEDDLPDQDLDSASSFNFISLRMRNRARRLLEHMFAVEAPECLETMVEIWRKPNESFNKNQSLAVFNLLHVLDGSRPKLTIPAILNAIYSRTNPLALETNRKSTLTSSLNDSDLIVFLVEYAKTLEDDAMDEIWEDCMAFLKDLLSNPFPHRQTLPSLLEFAAILGEKVDNTNFGEQRKMRRELGDVFLRLLTAVFTTRPIGFLEGGLENDERSGSLLSRPSRADDIVAILADIAPNLTKILVEPDRVLNATVTISNSVIAPTFKSKSFPDSVSKNTLELMNKIAKLPHNQKQWKKDLGDAFNDPRFFSSPVSLVNTDWLPLMKLWTLNDKDKMPELLSRLVPPTTAGIVFGVGASSTRYETDRKAQLNLRRTSILFLAAMEDNFVKDIPFIQEKIVELLSATSTTSPSSLTRADIYILIRAISLKTSAVHLATLWPIINAELHSAISSVVASENTTLSLTYKNYSIFQACKLLDTLICIAPDDFQLHEWLYITDTIDAVYKPLDFEPVALIDEISDELGSAVNPEFTPPKLAANQPENTKVRRPLLGTGRTVDAACWERKDDLVKNVLRPFFSQLSIYAFEATYSMSLPDWETCRAELLEDIFDDRSIARTL</sequence>
<evidence type="ECO:0000256" key="2">
    <source>
        <dbReference type="ARBA" id="ARBA00022448"/>
    </source>
</evidence>
<evidence type="ECO:0000313" key="11">
    <source>
        <dbReference type="EMBL" id="SZF02930.1"/>
    </source>
</evidence>
<evidence type="ECO:0000259" key="8">
    <source>
        <dbReference type="Pfam" id="PF04118"/>
    </source>
</evidence>
<evidence type="ECO:0000256" key="6">
    <source>
        <dbReference type="ARBA" id="ARBA00046326"/>
    </source>
</evidence>
<gene>
    <name evidence="11" type="ORF">BLGHR1_13716</name>
</gene>
<evidence type="ECO:0000256" key="5">
    <source>
        <dbReference type="ARBA" id="ARBA00023136"/>
    </source>
</evidence>
<dbReference type="InterPro" id="IPR056457">
    <property type="entry name" value="DOP1_C"/>
</dbReference>
<keyword evidence="5" id="KW-0472">Membrane</keyword>
<dbReference type="GO" id="GO:0005829">
    <property type="term" value="C:cytosol"/>
    <property type="evidence" value="ECO:0007669"/>
    <property type="project" value="GOC"/>
</dbReference>
<dbReference type="InterPro" id="IPR007249">
    <property type="entry name" value="DOP1_N"/>
</dbReference>
<dbReference type="Pfam" id="PF04118">
    <property type="entry name" value="Dopey_N"/>
    <property type="match status" value="1"/>
</dbReference>
<feature type="domain" description="DOP1-like middle TPR" evidence="9">
    <location>
        <begin position="395"/>
        <end position="617"/>
    </location>
</feature>
<keyword evidence="2" id="KW-0813">Transport</keyword>
<dbReference type="Proteomes" id="UP000275772">
    <property type="component" value="Unassembled WGS sequence"/>
</dbReference>
<feature type="domain" description="DOP1-like C-terminal" evidence="10">
    <location>
        <begin position="1383"/>
        <end position="1852"/>
    </location>
</feature>
<evidence type="ECO:0000256" key="3">
    <source>
        <dbReference type="ARBA" id="ARBA00022927"/>
    </source>
</evidence>